<evidence type="ECO:0000256" key="18">
    <source>
        <dbReference type="PIRSR" id="PIRSR601211-3"/>
    </source>
</evidence>
<comment type="catalytic activity">
    <reaction evidence="13">
        <text>1-hexadecanoyl-2-(5Z,8Z,11Z,14Z-eicosatetraenoyl)-sn-glycero-3-phosphocholine + H2O = 1-hexadecanoyl-sn-glycero-3-phosphocholine + (5Z,8Z,11Z,14Z)-eicosatetraenoate + H(+)</text>
        <dbReference type="Rhea" id="RHEA:40427"/>
        <dbReference type="ChEBI" id="CHEBI:15377"/>
        <dbReference type="ChEBI" id="CHEBI:15378"/>
        <dbReference type="ChEBI" id="CHEBI:32395"/>
        <dbReference type="ChEBI" id="CHEBI:72998"/>
        <dbReference type="ChEBI" id="CHEBI:73003"/>
    </reaction>
    <physiologicalReaction direction="left-to-right" evidence="13">
        <dbReference type="Rhea" id="RHEA:40428"/>
    </physiologicalReaction>
</comment>
<dbReference type="CDD" id="cd00125">
    <property type="entry name" value="PLA2c"/>
    <property type="match status" value="1"/>
</dbReference>
<dbReference type="InterPro" id="IPR036444">
    <property type="entry name" value="PLipase_A2_dom_sf"/>
</dbReference>
<comment type="catalytic activity">
    <reaction evidence="9">
        <text>N,1-dihexadecanoyl-2-(9Z,12Z-octadecadienoyl)-sn-glycero-3-phosphoethanolamine + H2O = N,1-dihexadecanoyl-sn-glycero-3-phosphoethanolamine + (9Z,12Z)-octadecadienoate + H(+)</text>
        <dbReference type="Rhea" id="RHEA:56424"/>
        <dbReference type="ChEBI" id="CHEBI:15377"/>
        <dbReference type="ChEBI" id="CHEBI:15378"/>
        <dbReference type="ChEBI" id="CHEBI:30245"/>
        <dbReference type="ChEBI" id="CHEBI:85334"/>
        <dbReference type="ChEBI" id="CHEBI:85335"/>
    </reaction>
    <physiologicalReaction direction="left-to-right" evidence="9">
        <dbReference type="Rhea" id="RHEA:56425"/>
    </physiologicalReaction>
</comment>
<dbReference type="Pfam" id="PF00068">
    <property type="entry name" value="Phospholip_A2_1"/>
    <property type="match status" value="1"/>
</dbReference>
<dbReference type="InterPro" id="IPR033113">
    <property type="entry name" value="PLA2_histidine"/>
</dbReference>
<keyword evidence="8 18" id="KW-1015">Disulfide bond</keyword>
<dbReference type="GeneTree" id="ENSGT00940000154885"/>
<feature type="disulfide bond" evidence="18">
    <location>
        <begin position="87"/>
        <end position="119"/>
    </location>
</feature>
<dbReference type="GO" id="GO:0005576">
    <property type="term" value="C:extracellular region"/>
    <property type="evidence" value="ECO:0007669"/>
    <property type="project" value="UniProtKB-SubCell"/>
</dbReference>
<feature type="chain" id="PRO_5044519090" description="Phospholipase A2" evidence="20">
    <location>
        <begin position="19"/>
        <end position="184"/>
    </location>
</feature>
<dbReference type="InterPro" id="IPR033112">
    <property type="entry name" value="PLA2_Asp_AS"/>
</dbReference>
<comment type="similarity">
    <text evidence="19">Belongs to the phospholipase A2 family.</text>
</comment>
<feature type="disulfide bond" evidence="18">
    <location>
        <begin position="53"/>
        <end position="153"/>
    </location>
</feature>
<comment type="catalytic activity">
    <reaction evidence="14">
        <text>1-hexadecanoyl-2-(9Z-octadecenoyl)-sn-glycero-3-phosphocholine + H2O = 1-hexadecanoyl-sn-glycero-3-phosphocholine + (9Z)-octadecenoate + H(+)</text>
        <dbReference type="Rhea" id="RHEA:38779"/>
        <dbReference type="ChEBI" id="CHEBI:15377"/>
        <dbReference type="ChEBI" id="CHEBI:15378"/>
        <dbReference type="ChEBI" id="CHEBI:30823"/>
        <dbReference type="ChEBI" id="CHEBI:72998"/>
        <dbReference type="ChEBI" id="CHEBI:73001"/>
    </reaction>
    <physiologicalReaction direction="left-to-right" evidence="14">
        <dbReference type="Rhea" id="RHEA:38780"/>
    </physiologicalReaction>
</comment>
<dbReference type="SMART" id="SM00085">
    <property type="entry name" value="PA2c"/>
    <property type="match status" value="1"/>
</dbReference>
<feature type="binding site" evidence="17">
    <location>
        <position position="56"/>
    </location>
    <ligand>
        <name>Ca(2+)</name>
        <dbReference type="ChEBI" id="CHEBI:29108"/>
    </ligand>
</feature>
<comment type="catalytic activity">
    <reaction evidence="12">
        <text>1,2-dihexadecanoyl-sn-glycero-3-phosphocholine + H2O = 1-hexadecanoyl-sn-glycero-3-phosphocholine + hexadecanoate + H(+)</text>
        <dbReference type="Rhea" id="RHEA:41223"/>
        <dbReference type="ChEBI" id="CHEBI:7896"/>
        <dbReference type="ChEBI" id="CHEBI:15377"/>
        <dbReference type="ChEBI" id="CHEBI:15378"/>
        <dbReference type="ChEBI" id="CHEBI:72998"/>
        <dbReference type="ChEBI" id="CHEBI:72999"/>
    </reaction>
    <physiologicalReaction direction="left-to-right" evidence="12">
        <dbReference type="Rhea" id="RHEA:41224"/>
    </physiologicalReaction>
</comment>
<evidence type="ECO:0000256" key="15">
    <source>
        <dbReference type="ARBA" id="ARBA00049039"/>
    </source>
</evidence>
<feature type="disulfide bond" evidence="18">
    <location>
        <begin position="55"/>
        <end position="71"/>
    </location>
</feature>
<reference evidence="23 24" key="1">
    <citation type="submission" date="2025-04" db="UniProtKB">
        <authorList>
            <consortium name="RefSeq"/>
        </authorList>
    </citation>
    <scope>IDENTIFICATION</scope>
</reference>
<evidence type="ECO:0000256" key="9">
    <source>
        <dbReference type="ARBA" id="ARBA00047535"/>
    </source>
</evidence>
<dbReference type="RefSeq" id="XP_031426643.1">
    <property type="nucleotide sequence ID" value="XM_031570783.2"/>
</dbReference>
<evidence type="ECO:0000256" key="14">
    <source>
        <dbReference type="ARBA" id="ARBA00048699"/>
    </source>
</evidence>
<dbReference type="AlphaFoldDB" id="A0A6P8FDT3"/>
<feature type="active site" evidence="16">
    <location>
        <position position="127"/>
    </location>
</feature>
<evidence type="ECO:0000256" key="10">
    <source>
        <dbReference type="ARBA" id="ARBA00048015"/>
    </source>
</evidence>
<feature type="binding site" evidence="17">
    <location>
        <position position="54"/>
    </location>
    <ligand>
        <name>Ca(2+)</name>
        <dbReference type="ChEBI" id="CHEBI:29108"/>
    </ligand>
</feature>
<keyword evidence="20" id="KW-0732">Signal</keyword>
<comment type="catalytic activity">
    <reaction evidence="20">
        <text>a 1,2-diacyl-sn-glycero-3-phosphocholine + H2O = a 1-acyl-sn-glycero-3-phosphocholine + a fatty acid + H(+)</text>
        <dbReference type="Rhea" id="RHEA:15801"/>
        <dbReference type="ChEBI" id="CHEBI:15377"/>
        <dbReference type="ChEBI" id="CHEBI:15378"/>
        <dbReference type="ChEBI" id="CHEBI:28868"/>
        <dbReference type="ChEBI" id="CHEBI:57643"/>
        <dbReference type="ChEBI" id="CHEBI:58168"/>
        <dbReference type="EC" id="3.1.1.4"/>
    </reaction>
</comment>
<evidence type="ECO:0000256" key="4">
    <source>
        <dbReference type="ARBA" id="ARBA00022723"/>
    </source>
</evidence>
<feature type="binding site" evidence="17">
    <location>
        <position position="75"/>
    </location>
    <ligand>
        <name>Ca(2+)</name>
        <dbReference type="ChEBI" id="CHEBI:29108"/>
    </ligand>
</feature>
<dbReference type="GO" id="GO:0005543">
    <property type="term" value="F:phospholipid binding"/>
    <property type="evidence" value="ECO:0007669"/>
    <property type="project" value="TreeGrafter"/>
</dbReference>
<dbReference type="GO" id="GO:0005509">
    <property type="term" value="F:calcium ion binding"/>
    <property type="evidence" value="ECO:0007669"/>
    <property type="project" value="InterPro"/>
</dbReference>
<dbReference type="GO" id="GO:0006644">
    <property type="term" value="P:phospholipid metabolic process"/>
    <property type="evidence" value="ECO:0007669"/>
    <property type="project" value="InterPro"/>
</dbReference>
<keyword evidence="6 17" id="KW-0106">Calcium</keyword>
<dbReference type="PROSITE" id="PS00119">
    <property type="entry name" value="PA2_ASP"/>
    <property type="match status" value="1"/>
</dbReference>
<keyword evidence="3 20" id="KW-0964">Secreted</keyword>
<dbReference type="KEGG" id="char:105899090"/>
<feature type="binding site" evidence="17">
    <location>
        <position position="58"/>
    </location>
    <ligand>
        <name>Ca(2+)</name>
        <dbReference type="ChEBI" id="CHEBI:29108"/>
    </ligand>
</feature>
<dbReference type="RefSeq" id="XP_031426644.1">
    <property type="nucleotide sequence ID" value="XM_031570784.2"/>
</dbReference>
<comment type="catalytic activity">
    <reaction evidence="11">
        <text>N-hexadecanoyl-1,2-di-(9Z-octadecenoyl)-sn-glycero-3-phosphoethanolamine + H2O = N-hexadecanoyl-1-(9Z-octadecenoyl)-sn-glycero-3-phosphoethanolamine + (9Z)-octadecenoate + H(+)</text>
        <dbReference type="Rhea" id="RHEA:45424"/>
        <dbReference type="ChEBI" id="CHEBI:15377"/>
        <dbReference type="ChEBI" id="CHEBI:15378"/>
        <dbReference type="ChEBI" id="CHEBI:30823"/>
        <dbReference type="ChEBI" id="CHEBI:78097"/>
        <dbReference type="ChEBI" id="CHEBI:85217"/>
    </reaction>
    <physiologicalReaction direction="left-to-right" evidence="11">
        <dbReference type="Rhea" id="RHEA:45425"/>
    </physiologicalReaction>
</comment>
<evidence type="ECO:0000256" key="11">
    <source>
        <dbReference type="ARBA" id="ARBA00048221"/>
    </source>
</evidence>
<dbReference type="GeneID" id="105899090"/>
<evidence type="ECO:0000313" key="24">
    <source>
        <dbReference type="RefSeq" id="XP_031426644.1"/>
    </source>
</evidence>
<dbReference type="GO" id="GO:0016042">
    <property type="term" value="P:lipid catabolic process"/>
    <property type="evidence" value="ECO:0007669"/>
    <property type="project" value="InterPro"/>
</dbReference>
<evidence type="ECO:0000256" key="2">
    <source>
        <dbReference type="ARBA" id="ARBA00013278"/>
    </source>
</evidence>
<dbReference type="Proteomes" id="UP000515152">
    <property type="component" value="Chromosome 7"/>
</dbReference>
<evidence type="ECO:0000256" key="13">
    <source>
        <dbReference type="ARBA" id="ARBA00048373"/>
    </source>
</evidence>
<feature type="signal peptide" evidence="20">
    <location>
        <begin position="1"/>
        <end position="18"/>
    </location>
</feature>
<dbReference type="SUPFAM" id="SSF48619">
    <property type="entry name" value="Phospholipase A2, PLA2"/>
    <property type="match status" value="1"/>
</dbReference>
<keyword evidence="4 17" id="KW-0479">Metal-binding</keyword>
<feature type="domain" description="Phospholipase A2-like central" evidence="21">
    <location>
        <begin position="27"/>
        <end position="153"/>
    </location>
</feature>
<dbReference type="InterPro" id="IPR001211">
    <property type="entry name" value="PLA2"/>
</dbReference>
<evidence type="ECO:0000256" key="7">
    <source>
        <dbReference type="ARBA" id="ARBA00023098"/>
    </source>
</evidence>
<evidence type="ECO:0000313" key="23">
    <source>
        <dbReference type="RefSeq" id="XP_031426643.1"/>
    </source>
</evidence>
<comment type="subcellular location">
    <subcellularLocation>
        <location evidence="1 20">Secreted</location>
    </subcellularLocation>
</comment>
<feature type="disulfide bond" evidence="18">
    <location>
        <begin position="112"/>
        <end position="124"/>
    </location>
</feature>
<evidence type="ECO:0000256" key="5">
    <source>
        <dbReference type="ARBA" id="ARBA00022801"/>
    </source>
</evidence>
<dbReference type="PRINTS" id="PR00389">
    <property type="entry name" value="PHPHLIPASEA2"/>
</dbReference>
<dbReference type="EC" id="3.1.1.4" evidence="2 20"/>
<evidence type="ECO:0000256" key="3">
    <source>
        <dbReference type="ARBA" id="ARBA00022525"/>
    </source>
</evidence>
<dbReference type="FunFam" id="1.20.90.10:FF:000011">
    <property type="entry name" value="Phospholipase A(2)"/>
    <property type="match status" value="1"/>
</dbReference>
<dbReference type="PANTHER" id="PTHR11716:SF94">
    <property type="entry name" value="PHOSPHOLIPASE A2"/>
    <property type="match status" value="1"/>
</dbReference>
<evidence type="ECO:0000259" key="21">
    <source>
        <dbReference type="SMART" id="SM00085"/>
    </source>
</evidence>
<evidence type="ECO:0000256" key="16">
    <source>
        <dbReference type="PIRSR" id="PIRSR601211-1"/>
    </source>
</evidence>
<organism evidence="22 23">
    <name type="scientific">Clupea harengus</name>
    <name type="common">Atlantic herring</name>
    <dbReference type="NCBI Taxonomy" id="7950"/>
    <lineage>
        <taxon>Eukaryota</taxon>
        <taxon>Metazoa</taxon>
        <taxon>Chordata</taxon>
        <taxon>Craniata</taxon>
        <taxon>Vertebrata</taxon>
        <taxon>Euteleostomi</taxon>
        <taxon>Actinopterygii</taxon>
        <taxon>Neopterygii</taxon>
        <taxon>Teleostei</taxon>
        <taxon>Clupei</taxon>
        <taxon>Clupeiformes</taxon>
        <taxon>Clupeoidei</taxon>
        <taxon>Clupeidae</taxon>
        <taxon>Clupea</taxon>
    </lineage>
</organism>
<dbReference type="GO" id="GO:0050482">
    <property type="term" value="P:arachidonate secretion"/>
    <property type="evidence" value="ECO:0007669"/>
    <property type="project" value="InterPro"/>
</dbReference>
<comment type="catalytic activity">
    <reaction evidence="10">
        <text>1-hexadecanoyl-2-(9Z-octadecenoyl)-sn-glycero-3-phospho-(1'-sn-glycerol) + H2O = 1-hexadecanoyl-sn-glycero-3-phospho-(1'-sn-glycerol) + (9Z)-octadecenoate + H(+)</text>
        <dbReference type="Rhea" id="RHEA:40919"/>
        <dbReference type="ChEBI" id="CHEBI:15377"/>
        <dbReference type="ChEBI" id="CHEBI:15378"/>
        <dbReference type="ChEBI" id="CHEBI:30823"/>
        <dbReference type="ChEBI" id="CHEBI:72841"/>
        <dbReference type="ChEBI" id="CHEBI:75158"/>
    </reaction>
    <physiologicalReaction direction="left-to-right" evidence="10">
        <dbReference type="Rhea" id="RHEA:40920"/>
    </physiologicalReaction>
</comment>
<accession>A0A6P8FDT3</accession>
<evidence type="ECO:0000256" key="20">
    <source>
        <dbReference type="RuleBase" id="RU361236"/>
    </source>
</evidence>
<dbReference type="Gene3D" id="1.20.90.10">
    <property type="entry name" value="Phospholipase A2 domain"/>
    <property type="match status" value="1"/>
</dbReference>
<feature type="active site" evidence="16">
    <location>
        <position position="74"/>
    </location>
</feature>
<evidence type="ECO:0000256" key="12">
    <source>
        <dbReference type="ARBA" id="ARBA00048227"/>
    </source>
</evidence>
<evidence type="ECO:0000256" key="17">
    <source>
        <dbReference type="PIRSR" id="PIRSR601211-2"/>
    </source>
</evidence>
<keyword evidence="5 20" id="KW-0378">Hydrolase</keyword>
<keyword evidence="22" id="KW-1185">Reference proteome</keyword>
<dbReference type="PANTHER" id="PTHR11716">
    <property type="entry name" value="PHOSPHOLIPASE A2 FAMILY MEMBER"/>
    <property type="match status" value="1"/>
</dbReference>
<evidence type="ECO:0000256" key="1">
    <source>
        <dbReference type="ARBA" id="ARBA00004613"/>
    </source>
</evidence>
<gene>
    <name evidence="23 24" type="primary">LOC105899090</name>
</gene>
<keyword evidence="7 20" id="KW-0443">Lipid metabolism</keyword>
<dbReference type="PROSITE" id="PS00118">
    <property type="entry name" value="PA2_HIS"/>
    <property type="match status" value="1"/>
</dbReference>
<name>A0A6P8FDT3_CLUHA</name>
<dbReference type="InterPro" id="IPR016090">
    <property type="entry name" value="PLA2-like_dom"/>
</dbReference>
<dbReference type="OrthoDB" id="5841574at2759"/>
<evidence type="ECO:0000256" key="6">
    <source>
        <dbReference type="ARBA" id="ARBA00022837"/>
    </source>
</evidence>
<proteinExistence type="inferred from homology"/>
<dbReference type="GO" id="GO:0047498">
    <property type="term" value="F:calcium-dependent phospholipase A2 activity"/>
    <property type="evidence" value="ECO:0007669"/>
    <property type="project" value="TreeGrafter"/>
</dbReference>
<sequence>MNLLPSLLIFSFSLPVFSLLVSVPDRNLIQFREMIKCTLPNSNPLLDFNDYGCFCGLGGEGTPVDQLDRCCEVHDGCYGLAQNHNACRFLLDSPFTNIYDFTCNKTSKTVTCLSSNDECDLFICECDRVAAECFSSSPYNASNLNSNLPSGTCSASPGAPVPSSSICPMTALLFILLTVLERSS</sequence>
<protein>
    <recommendedName>
        <fullName evidence="2 20">Phospholipase A2</fullName>
        <ecNumber evidence="2 20">3.1.1.4</ecNumber>
    </recommendedName>
</protein>
<feature type="disulfide bond" evidence="18">
    <location>
        <begin position="77"/>
        <end position="126"/>
    </location>
</feature>
<evidence type="ECO:0000313" key="22">
    <source>
        <dbReference type="Proteomes" id="UP000515152"/>
    </source>
</evidence>
<feature type="disulfide bond" evidence="18">
    <location>
        <begin position="70"/>
        <end position="133"/>
    </location>
</feature>
<comment type="catalytic activity">
    <reaction evidence="15">
        <text>1-hexadecanoyl-2-(9Z,12Z-octadecadienoyl)-sn-glycero-3-phosphoethanolamine + H2O = 1-hexadecanoyl-sn-glycero-3-phosphoethanolamine + (9Z,12Z)-octadecadienoate + H(+)</text>
        <dbReference type="Rhea" id="RHEA:40815"/>
        <dbReference type="ChEBI" id="CHEBI:15377"/>
        <dbReference type="ChEBI" id="CHEBI:15378"/>
        <dbReference type="ChEBI" id="CHEBI:30245"/>
        <dbReference type="ChEBI" id="CHEBI:73004"/>
        <dbReference type="ChEBI" id="CHEBI:73008"/>
    </reaction>
    <physiologicalReaction direction="left-to-right" evidence="15">
        <dbReference type="Rhea" id="RHEA:40816"/>
    </physiologicalReaction>
</comment>
<dbReference type="GO" id="GO:0005102">
    <property type="term" value="F:signaling receptor binding"/>
    <property type="evidence" value="ECO:0007669"/>
    <property type="project" value="UniProtKB-ARBA"/>
</dbReference>
<comment type="cofactor">
    <cofactor evidence="17">
        <name>Ca(2+)</name>
        <dbReference type="ChEBI" id="CHEBI:29108"/>
    </cofactor>
    <text evidence="17">Binds 1 Ca(2+) ion per subunit.</text>
</comment>
<evidence type="ECO:0000256" key="8">
    <source>
        <dbReference type="ARBA" id="ARBA00023157"/>
    </source>
</evidence>
<evidence type="ECO:0000256" key="19">
    <source>
        <dbReference type="RuleBase" id="RU003654"/>
    </source>
</evidence>